<sequence>MYKCLRCGSNLTKYDNKKNKSIRSCQSCNSKYLIQNGKLLKVSNIDFRLLIK</sequence>
<accession>B1IGP4</accession>
<dbReference type="AlphaFoldDB" id="B1IGP4"/>
<dbReference type="KEGG" id="cbb:CLD_2433"/>
<evidence type="ECO:0000313" key="2">
    <source>
        <dbReference type="Proteomes" id="UP000008541"/>
    </source>
</evidence>
<protein>
    <submittedName>
        <fullName evidence="1">Uncharacterized protein</fullName>
    </submittedName>
</protein>
<organism evidence="1 2">
    <name type="scientific">Clostridium botulinum (strain Okra / Type B1)</name>
    <dbReference type="NCBI Taxonomy" id="498213"/>
    <lineage>
        <taxon>Bacteria</taxon>
        <taxon>Bacillati</taxon>
        <taxon>Bacillota</taxon>
        <taxon>Clostridia</taxon>
        <taxon>Eubacteriales</taxon>
        <taxon>Clostridiaceae</taxon>
        <taxon>Clostridium</taxon>
    </lineage>
</organism>
<proteinExistence type="predicted"/>
<name>B1IGP4_CLOBK</name>
<evidence type="ECO:0000313" key="1">
    <source>
        <dbReference type="EMBL" id="ACA45358.1"/>
    </source>
</evidence>
<reference evidence="1 2" key="1">
    <citation type="journal article" date="2007" name="PLoS ONE">
        <title>Analysis of the neurotoxin complex genes in Clostridium botulinum A1-A4 and B1 strains: BoNT/A3, /Ba4 and /B1 clusters are located within plasmids.</title>
        <authorList>
            <person name="Smith T.J."/>
            <person name="Hill K.K."/>
            <person name="Foley B.T."/>
            <person name="Detter J.C."/>
            <person name="Munk A.C."/>
            <person name="Bruce D.C."/>
            <person name="Doggett N.A."/>
            <person name="Smith L.A."/>
            <person name="Marks J.D."/>
            <person name="Xie G."/>
            <person name="Brettin T.S."/>
        </authorList>
    </citation>
    <scope>NUCLEOTIDE SEQUENCE [LARGE SCALE GENOMIC DNA]</scope>
    <source>
        <strain evidence="2">Okra / Type B1</strain>
    </source>
</reference>
<gene>
    <name evidence="1" type="ordered locus">CLD_2433</name>
</gene>
<dbReference type="HOGENOM" id="CLU_3078297_0_0_9"/>
<dbReference type="EMBL" id="CP000939">
    <property type="protein sequence ID" value="ACA45358.1"/>
    <property type="molecule type" value="Genomic_DNA"/>
</dbReference>
<dbReference type="Proteomes" id="UP000008541">
    <property type="component" value="Chromosome"/>
</dbReference>